<feature type="transmembrane region" description="Helical" evidence="6">
    <location>
        <begin position="230"/>
        <end position="249"/>
    </location>
</feature>
<feature type="transmembrane region" description="Helical" evidence="6">
    <location>
        <begin position="256"/>
        <end position="274"/>
    </location>
</feature>
<feature type="compositionally biased region" description="Polar residues" evidence="5">
    <location>
        <begin position="720"/>
        <end position="736"/>
    </location>
</feature>
<dbReference type="PANTHER" id="PTHR39469:SF1">
    <property type="entry name" value="DUF4203 DOMAIN-CONTAINING PROTEIN"/>
    <property type="match status" value="1"/>
</dbReference>
<evidence type="ECO:0000313" key="9">
    <source>
        <dbReference type="EMBL" id="KAE9985008.1"/>
    </source>
</evidence>
<feature type="region of interest" description="Disordered" evidence="5">
    <location>
        <begin position="493"/>
        <end position="514"/>
    </location>
</feature>
<feature type="transmembrane region" description="Helical" evidence="6">
    <location>
        <begin position="121"/>
        <end position="139"/>
    </location>
</feature>
<protein>
    <recommendedName>
        <fullName evidence="8">TM7S3/TM198-like domain-containing protein</fullName>
    </recommendedName>
</protein>
<comment type="subcellular location">
    <subcellularLocation>
        <location evidence="1">Membrane</location>
        <topology evidence="1">Multi-pass membrane protein</topology>
    </subcellularLocation>
</comment>
<dbReference type="InterPro" id="IPR025256">
    <property type="entry name" value="TM7S3/TM198-like_dom"/>
</dbReference>
<dbReference type="Proteomes" id="UP000447873">
    <property type="component" value="Unassembled WGS sequence"/>
</dbReference>
<dbReference type="AlphaFoldDB" id="A0A8H3VDB5"/>
<feature type="compositionally biased region" description="Polar residues" evidence="5">
    <location>
        <begin position="691"/>
        <end position="702"/>
    </location>
</feature>
<feature type="transmembrane region" description="Helical" evidence="6">
    <location>
        <begin position="205"/>
        <end position="224"/>
    </location>
</feature>
<sequence length="949" mass="101989">MQLLSILLWSLALSTSKAHLGLSPRQLSASSTDLTSTTSPTGTASNTPSQTSSESSIQSNGSGTSSAPTPSSVPPSISATIDIPSASGTTTESVATSTSAANGTTTGDPIPLPLQPKITPAIGFAGALLMITGLAYTLVGIKNQWLYSFFGVAYLVSLATTVLILYCMNPPVSNGVQGAFLFAVIFAGSLAGGVALIFRDLADGVGCLLGGFCLAMWILCLKAGGLIPSVLGKAIFIGCMSVAVFSLAISSKTRKYGLIGSIPFSGATATILGIDCFSRAGLKEFWIYVWDINDDEFPVNTTTYPLTRGIKVEIAGIILLFLLGLTTQLKLAQVVEQRRLQKNAHRVEQAEDLEKEETAAGQRVEQDIQNERVKWEHVYGGGKSQTTIVAGTASVDTLGKGFGSVREKRMSGISSVESYGMSPTRETYGSKQPYTIATPVSTKDTADDISTAGSNRHRPSATARHSARLSVGSNQGSLFAAEESHSNNKRLAGFGMSNHRRSIGTVPETTVSKEELIDDYESDKDSSVAATFDGLDQATYEFAKDSRSDTGKPGQKAVTAENLPHDGDRRDSRTKRQSTLKDSQAPTMENLNERLPENVPKVVLQHRTNEWKKHVELAEAPEQDGLVEPLSPEVKVDTHIGNASSKERTAPSPVVNSDASLAPARPVSKRASTTPNVQERPRTASAKKVAQSPQASPIMSRSESARAVSRPTGGQKMPPMSSTSRNSSAVKIQPGPISTSTLEYSNLMFNQPLVESPIDSSVEKGRMGKMKKVGSHVVPPKGTLLIQRDSQLKSKPRSRGFSSSPPNLVQGESEKTSSSQRKPQQKAGPIRPGSRQDSRPVIKQFDSHQPLRAPNAISQEKRADLLNGWHESLRQESKPQALVAQAPIGEEARMARLMQEKRRRQFVAEQEQAAKMARDNTLDHMMRNGNMMDVHKQRLRNMQAGAKIL</sequence>
<dbReference type="EMBL" id="WNWS01000044">
    <property type="protein sequence ID" value="KAE9985008.1"/>
    <property type="molecule type" value="Genomic_DNA"/>
</dbReference>
<evidence type="ECO:0000256" key="2">
    <source>
        <dbReference type="ARBA" id="ARBA00022692"/>
    </source>
</evidence>
<feature type="compositionally biased region" description="Polar residues" evidence="5">
    <location>
        <begin position="580"/>
        <end position="590"/>
    </location>
</feature>
<feature type="signal peptide" evidence="7">
    <location>
        <begin position="1"/>
        <end position="18"/>
    </location>
</feature>
<evidence type="ECO:0000256" key="5">
    <source>
        <dbReference type="SAM" id="MobiDB-lite"/>
    </source>
</evidence>
<evidence type="ECO:0000256" key="4">
    <source>
        <dbReference type="ARBA" id="ARBA00023136"/>
    </source>
</evidence>
<keyword evidence="2 6" id="KW-0812">Transmembrane</keyword>
<dbReference type="PANTHER" id="PTHR39469">
    <property type="entry name" value="CHROMOSOME 1, WHOLE GENOME SHOTGUN SEQUENCE"/>
    <property type="match status" value="1"/>
</dbReference>
<feature type="region of interest" description="Disordered" evidence="5">
    <location>
        <begin position="441"/>
        <end position="469"/>
    </location>
</feature>
<proteinExistence type="predicted"/>
<feature type="transmembrane region" description="Helical" evidence="6">
    <location>
        <begin position="146"/>
        <end position="166"/>
    </location>
</feature>
<comment type="caution">
    <text evidence="9">The sequence shown here is derived from an EMBL/GenBank/DDBJ whole genome shotgun (WGS) entry which is preliminary data.</text>
</comment>
<feature type="domain" description="TM7S3/TM198-like" evidence="8">
    <location>
        <begin position="126"/>
        <end position="329"/>
    </location>
</feature>
<evidence type="ECO:0000256" key="3">
    <source>
        <dbReference type="ARBA" id="ARBA00022989"/>
    </source>
</evidence>
<feature type="region of interest" description="Disordered" evidence="5">
    <location>
        <begin position="769"/>
        <end position="839"/>
    </location>
</feature>
<feature type="chain" id="PRO_5034687499" description="TM7S3/TM198-like domain-containing protein" evidence="7">
    <location>
        <begin position="19"/>
        <end position="949"/>
    </location>
</feature>
<dbReference type="Pfam" id="PF13886">
    <property type="entry name" value="TM7S3_TM198"/>
    <property type="match status" value="1"/>
</dbReference>
<name>A0A8H3VDB5_VENIN</name>
<reference evidence="9 10" key="1">
    <citation type="submission" date="2018-12" db="EMBL/GenBank/DDBJ databases">
        <title>Venturia inaequalis Genome Resource.</title>
        <authorList>
            <person name="Lichtner F.J."/>
        </authorList>
    </citation>
    <scope>NUCLEOTIDE SEQUENCE [LARGE SCALE GENOMIC DNA]</scope>
    <source>
        <strain evidence="9 10">120213</strain>
    </source>
</reference>
<gene>
    <name evidence="9" type="ORF">EG328_007998</name>
</gene>
<evidence type="ECO:0000256" key="6">
    <source>
        <dbReference type="SAM" id="Phobius"/>
    </source>
</evidence>
<accession>A0A8H3VDB5</accession>
<evidence type="ECO:0000256" key="1">
    <source>
        <dbReference type="ARBA" id="ARBA00004141"/>
    </source>
</evidence>
<feature type="region of interest" description="Disordered" evidence="5">
    <location>
        <begin position="23"/>
        <end position="112"/>
    </location>
</feature>
<keyword evidence="7" id="KW-0732">Signal</keyword>
<feature type="transmembrane region" description="Helical" evidence="6">
    <location>
        <begin position="178"/>
        <end position="198"/>
    </location>
</feature>
<feature type="compositionally biased region" description="Low complexity" evidence="5">
    <location>
        <begin position="27"/>
        <end position="107"/>
    </location>
</feature>
<evidence type="ECO:0000259" key="8">
    <source>
        <dbReference type="Pfam" id="PF13886"/>
    </source>
</evidence>
<feature type="region of interest" description="Disordered" evidence="5">
    <location>
        <begin position="640"/>
        <end position="736"/>
    </location>
</feature>
<evidence type="ECO:0000313" key="10">
    <source>
        <dbReference type="Proteomes" id="UP000447873"/>
    </source>
</evidence>
<evidence type="ECO:0000256" key="7">
    <source>
        <dbReference type="SAM" id="SignalP"/>
    </source>
</evidence>
<keyword evidence="4 6" id="KW-0472">Membrane</keyword>
<organism evidence="9 10">
    <name type="scientific">Venturia inaequalis</name>
    <name type="common">Apple scab fungus</name>
    <dbReference type="NCBI Taxonomy" id="5025"/>
    <lineage>
        <taxon>Eukaryota</taxon>
        <taxon>Fungi</taxon>
        <taxon>Dikarya</taxon>
        <taxon>Ascomycota</taxon>
        <taxon>Pezizomycotina</taxon>
        <taxon>Dothideomycetes</taxon>
        <taxon>Pleosporomycetidae</taxon>
        <taxon>Venturiales</taxon>
        <taxon>Venturiaceae</taxon>
        <taxon>Venturia</taxon>
    </lineage>
</organism>
<keyword evidence="3 6" id="KW-1133">Transmembrane helix</keyword>
<dbReference type="GO" id="GO:0016020">
    <property type="term" value="C:membrane"/>
    <property type="evidence" value="ECO:0007669"/>
    <property type="project" value="UniProtKB-SubCell"/>
</dbReference>
<feature type="region of interest" description="Disordered" evidence="5">
    <location>
        <begin position="543"/>
        <end position="600"/>
    </location>
</feature>